<dbReference type="Proteomes" id="UP000183287">
    <property type="component" value="Unassembled WGS sequence"/>
</dbReference>
<gene>
    <name evidence="1" type="ORF">SAMN05421863_102530</name>
</gene>
<reference evidence="2" key="1">
    <citation type="submission" date="2016-10" db="EMBL/GenBank/DDBJ databases">
        <authorList>
            <person name="Varghese N."/>
            <person name="Submissions S."/>
        </authorList>
    </citation>
    <scope>NUCLEOTIDE SEQUENCE [LARGE SCALE GENOMIC DNA]</scope>
    <source>
        <strain evidence="2">Nm44</strain>
    </source>
</reference>
<dbReference type="AlphaFoldDB" id="A0A1I4Q8E8"/>
<evidence type="ECO:0000313" key="1">
    <source>
        <dbReference type="EMBL" id="SFM36339.1"/>
    </source>
</evidence>
<accession>A0A1I4Q8E8</accession>
<proteinExistence type="predicted"/>
<evidence type="ECO:0000313" key="2">
    <source>
        <dbReference type="Proteomes" id="UP000183287"/>
    </source>
</evidence>
<keyword evidence="2" id="KW-1185">Reference proteome</keyword>
<dbReference type="EMBL" id="FOUB01000025">
    <property type="protein sequence ID" value="SFM36339.1"/>
    <property type="molecule type" value="Genomic_DNA"/>
</dbReference>
<organism evidence="1 2">
    <name type="scientific">Nitrosomonas communis</name>
    <dbReference type="NCBI Taxonomy" id="44574"/>
    <lineage>
        <taxon>Bacteria</taxon>
        <taxon>Pseudomonadati</taxon>
        <taxon>Pseudomonadota</taxon>
        <taxon>Betaproteobacteria</taxon>
        <taxon>Nitrosomonadales</taxon>
        <taxon>Nitrosomonadaceae</taxon>
        <taxon>Nitrosomonas</taxon>
    </lineage>
</organism>
<protein>
    <submittedName>
        <fullName evidence="1">Uncharacterized protein</fullName>
    </submittedName>
</protein>
<sequence>MLIMNNIKNLTFQDLLLIRLLVSPSDGLIISELKKSLEHFFFNPPSRDEWLHELQQLTEHGVLQKFGKSRFQTTTKGKKLALQKLGLDSLPSTMRWPTLKNCYLIASLLGLPAPTNEYDRRCITSADGLRASILINCFRLSTAAYSSLTQARDSLLWQQLADTTATANLQKKLVASKTIQSKPFALGAIITLFLNNLLDTERELSWEAALKQLVAKLVGARRINPEELRLAILRAATEKPVPFKQQATPELLVPTPSPIFSDESLDLKNFADHVLKVANRCPSGRVGDNKIFISHVWRLMKHDDKQFGLDLNDFKYYLTIANNQGLISLSRADLAYAMDKDAVSASETPYLNSIFHFINLEH</sequence>
<name>A0A1I4Q8E8_9PROT</name>